<dbReference type="EMBL" id="GG698514">
    <property type="protein sequence ID" value="EGD98800.1"/>
    <property type="molecule type" value="Genomic_DNA"/>
</dbReference>
<keyword evidence="1" id="KW-0472">Membrane</keyword>
<evidence type="ECO:0000313" key="2">
    <source>
        <dbReference type="EMBL" id="EGD98800.1"/>
    </source>
</evidence>
<name>F2S5F1_TRIT1</name>
<evidence type="ECO:0000256" key="1">
    <source>
        <dbReference type="SAM" id="Phobius"/>
    </source>
</evidence>
<organism evidence="2 3">
    <name type="scientific">Trichophyton tonsurans (strain CBS 112818)</name>
    <name type="common">Scalp ringworm fungus</name>
    <dbReference type="NCBI Taxonomy" id="647933"/>
    <lineage>
        <taxon>Eukaryota</taxon>
        <taxon>Fungi</taxon>
        <taxon>Dikarya</taxon>
        <taxon>Ascomycota</taxon>
        <taxon>Pezizomycotina</taxon>
        <taxon>Eurotiomycetes</taxon>
        <taxon>Eurotiomycetidae</taxon>
        <taxon>Onygenales</taxon>
        <taxon>Arthrodermataceae</taxon>
        <taxon>Trichophyton</taxon>
    </lineage>
</organism>
<gene>
    <name evidence="2" type="ORF">TESG_08561</name>
</gene>
<proteinExistence type="predicted"/>
<dbReference type="Proteomes" id="UP000009172">
    <property type="component" value="Unassembled WGS sequence"/>
</dbReference>
<accession>F2S5F1</accession>
<dbReference type="AlphaFoldDB" id="F2S5F1"/>
<protein>
    <submittedName>
        <fullName evidence="2">Uncharacterized protein</fullName>
    </submittedName>
</protein>
<keyword evidence="1" id="KW-0812">Transmembrane</keyword>
<reference evidence="3" key="1">
    <citation type="journal article" date="2012" name="MBio">
        <title>Comparative genome analysis of Trichophyton rubrum and related dermatophytes reveals candidate genes involved in infection.</title>
        <authorList>
            <person name="Martinez D.A."/>
            <person name="Oliver B.G."/>
            <person name="Graeser Y."/>
            <person name="Goldberg J.M."/>
            <person name="Li W."/>
            <person name="Martinez-Rossi N.M."/>
            <person name="Monod M."/>
            <person name="Shelest E."/>
            <person name="Barton R.C."/>
            <person name="Birch E."/>
            <person name="Brakhage A.A."/>
            <person name="Chen Z."/>
            <person name="Gurr S.J."/>
            <person name="Heiman D."/>
            <person name="Heitman J."/>
            <person name="Kosti I."/>
            <person name="Rossi A."/>
            <person name="Saif S."/>
            <person name="Samalova M."/>
            <person name="Saunders C.W."/>
            <person name="Shea T."/>
            <person name="Summerbell R.C."/>
            <person name="Xu J."/>
            <person name="Young S."/>
            <person name="Zeng Q."/>
            <person name="Birren B.W."/>
            <person name="Cuomo C.A."/>
            <person name="White T.C."/>
        </authorList>
    </citation>
    <scope>NUCLEOTIDE SEQUENCE [LARGE SCALE GENOMIC DNA]</scope>
    <source>
        <strain evidence="3">CBS 112818</strain>
    </source>
</reference>
<sequence>MIYRAELFGRADFTPYLLKLGLARSSVSLVWMKHNFIIAVAVFSILVVDFSVNAGMC</sequence>
<dbReference type="HOGENOM" id="CLU_2998151_0_0_1"/>
<keyword evidence="1" id="KW-1133">Transmembrane helix</keyword>
<feature type="transmembrane region" description="Helical" evidence="1">
    <location>
        <begin position="36"/>
        <end position="56"/>
    </location>
</feature>
<evidence type="ECO:0000313" key="3">
    <source>
        <dbReference type="Proteomes" id="UP000009172"/>
    </source>
</evidence>
<keyword evidence="3" id="KW-1185">Reference proteome</keyword>